<name>A0A3R5XW58_9BACT</name>
<evidence type="ECO:0000313" key="2">
    <source>
        <dbReference type="EMBL" id="QAR32106.1"/>
    </source>
</evidence>
<dbReference type="Pfam" id="PF00535">
    <property type="entry name" value="Glycos_transf_2"/>
    <property type="match status" value="1"/>
</dbReference>
<dbReference type="OrthoDB" id="9816424at2"/>
<sequence length="364" mass="41345">MTDKAIAAVQAHTDENLSIGSAEMPLVSVIVTSFNYEKYLRECVDSCLNQDYPLIQLIITDDCSSDGSRRIIEEYSDRAEIVLHHENKGQLAAFFSGLERAKGEFTVFVDADDFLDLDAVSAHIYLHLFRSPPAGFTCLRNRQVSESSAILSSFHPDFIAPEEITYLPPRVIHTPTWSWSTTSAMMFRTDLLRLIKTENTDAFRVCADYYIAHFANLLGGSLLFDRAKVNYRRHGKNLFAKNFIIGGNRPTGSLLHHGHPAHETLQKEIVTKMIEKRAEFEPYFSDEIRYAAAILFAAPFELIENFLPFPPELAELLKSAEPEVMRIRDEQIRLKKAARAMLDEEINARSLEKMKDGLKKRLGI</sequence>
<dbReference type="InterPro" id="IPR001173">
    <property type="entry name" value="Glyco_trans_2-like"/>
</dbReference>
<organism evidence="2 3">
    <name type="scientific">Geovibrio thiophilus</name>
    <dbReference type="NCBI Taxonomy" id="139438"/>
    <lineage>
        <taxon>Bacteria</taxon>
        <taxon>Pseudomonadati</taxon>
        <taxon>Deferribacterota</taxon>
        <taxon>Deferribacteres</taxon>
        <taxon>Deferribacterales</taxon>
        <taxon>Geovibrionaceae</taxon>
        <taxon>Geovibrio</taxon>
    </lineage>
</organism>
<dbReference type="Gene3D" id="3.90.550.10">
    <property type="entry name" value="Spore Coat Polysaccharide Biosynthesis Protein SpsA, Chain A"/>
    <property type="match status" value="1"/>
</dbReference>
<dbReference type="SUPFAM" id="SSF53448">
    <property type="entry name" value="Nucleotide-diphospho-sugar transferases"/>
    <property type="match status" value="1"/>
</dbReference>
<protein>
    <submittedName>
        <fullName evidence="2">Glycosyltransferase</fullName>
    </submittedName>
</protein>
<dbReference type="RefSeq" id="WP_128465393.1">
    <property type="nucleotide sequence ID" value="NZ_CP035108.1"/>
</dbReference>
<dbReference type="KEGG" id="gtl:EP073_01410"/>
<dbReference type="GO" id="GO:0016758">
    <property type="term" value="F:hexosyltransferase activity"/>
    <property type="evidence" value="ECO:0007669"/>
    <property type="project" value="UniProtKB-ARBA"/>
</dbReference>
<keyword evidence="3" id="KW-1185">Reference proteome</keyword>
<dbReference type="AlphaFoldDB" id="A0A3R5XW58"/>
<gene>
    <name evidence="2" type="ORF">EP073_01410</name>
</gene>
<dbReference type="Proteomes" id="UP000287502">
    <property type="component" value="Chromosome"/>
</dbReference>
<feature type="domain" description="Glycosyltransferase 2-like" evidence="1">
    <location>
        <begin position="28"/>
        <end position="123"/>
    </location>
</feature>
<proteinExistence type="predicted"/>
<dbReference type="PANTHER" id="PTHR22916:SF3">
    <property type="entry name" value="UDP-GLCNAC:BETAGAL BETA-1,3-N-ACETYLGLUCOSAMINYLTRANSFERASE-LIKE PROTEIN 1"/>
    <property type="match status" value="1"/>
</dbReference>
<reference evidence="2 3" key="1">
    <citation type="submission" date="2019-01" db="EMBL/GenBank/DDBJ databases">
        <title>Geovibrio thiophilus DSM 11263, complete genome.</title>
        <authorList>
            <person name="Spring S."/>
            <person name="Bunk B."/>
            <person name="Sproer C."/>
        </authorList>
    </citation>
    <scope>NUCLEOTIDE SEQUENCE [LARGE SCALE GENOMIC DNA]</scope>
    <source>
        <strain evidence="2 3">DSM 11263</strain>
    </source>
</reference>
<dbReference type="InterPro" id="IPR029044">
    <property type="entry name" value="Nucleotide-diphossugar_trans"/>
</dbReference>
<keyword evidence="2" id="KW-0808">Transferase</keyword>
<evidence type="ECO:0000259" key="1">
    <source>
        <dbReference type="Pfam" id="PF00535"/>
    </source>
</evidence>
<accession>A0A3R5XW58</accession>
<evidence type="ECO:0000313" key="3">
    <source>
        <dbReference type="Proteomes" id="UP000287502"/>
    </source>
</evidence>
<dbReference type="EMBL" id="CP035108">
    <property type="protein sequence ID" value="QAR32106.1"/>
    <property type="molecule type" value="Genomic_DNA"/>
</dbReference>
<dbReference type="PANTHER" id="PTHR22916">
    <property type="entry name" value="GLYCOSYLTRANSFERASE"/>
    <property type="match status" value="1"/>
</dbReference>